<sequence length="274" mass="29437">MTLGLLSPDTRHASGPALDDSSTSCPATRSLGVLPAEVPGAMGQRLLLCCRVPATTQHKLVLGPTRLAATVAGEMHRHRSLGRPAPVWSLPLIWSHLEKTRKPLKLRRMSPGMPPACFIAVVEQPADALTLQKHERCILFKGPVATASCCKNSCGFDGRRGENGAGFSAQQARSHPKPEEGASKPGLGTLCPVPFGSPLDGSATTSEQPWPPSAPLPCLTLAPHIIRLHIWPPLWVPWNVLHIHLLFSQSDENAHCVLILQGPVLMDPSPRCLL</sequence>
<proteinExistence type="predicted"/>
<evidence type="ECO:0000313" key="3">
    <source>
        <dbReference type="RefSeq" id="XP_053069360.1"/>
    </source>
</evidence>
<feature type="region of interest" description="Disordered" evidence="1">
    <location>
        <begin position="165"/>
        <end position="185"/>
    </location>
</feature>
<evidence type="ECO:0000256" key="1">
    <source>
        <dbReference type="SAM" id="MobiDB-lite"/>
    </source>
</evidence>
<gene>
    <name evidence="3" type="primary">MYL10</name>
</gene>
<protein>
    <submittedName>
        <fullName evidence="3">Myosin regulatory light chain 10 isoform X1</fullName>
    </submittedName>
</protein>
<organism evidence="2 3">
    <name type="scientific">Acinonyx jubatus</name>
    <name type="common">Cheetah</name>
    <dbReference type="NCBI Taxonomy" id="32536"/>
    <lineage>
        <taxon>Eukaryota</taxon>
        <taxon>Metazoa</taxon>
        <taxon>Chordata</taxon>
        <taxon>Craniata</taxon>
        <taxon>Vertebrata</taxon>
        <taxon>Euteleostomi</taxon>
        <taxon>Mammalia</taxon>
        <taxon>Eutheria</taxon>
        <taxon>Laurasiatheria</taxon>
        <taxon>Carnivora</taxon>
        <taxon>Feliformia</taxon>
        <taxon>Felidae</taxon>
        <taxon>Felinae</taxon>
        <taxon>Acinonyx</taxon>
    </lineage>
</organism>
<dbReference type="GeneID" id="106980727"/>
<dbReference type="Proteomes" id="UP001652583">
    <property type="component" value="Chromosome E3"/>
</dbReference>
<evidence type="ECO:0000313" key="2">
    <source>
        <dbReference type="Proteomes" id="UP001652583"/>
    </source>
</evidence>
<dbReference type="RefSeq" id="XP_053069360.1">
    <property type="nucleotide sequence ID" value="XM_053213385.1"/>
</dbReference>
<keyword evidence="2" id="KW-1185">Reference proteome</keyword>
<accession>A0ABM3PCF6</accession>
<feature type="region of interest" description="Disordered" evidence="1">
    <location>
        <begin position="1"/>
        <end position="25"/>
    </location>
</feature>
<reference evidence="3" key="1">
    <citation type="submission" date="2025-08" db="UniProtKB">
        <authorList>
            <consortium name="RefSeq"/>
        </authorList>
    </citation>
    <scope>IDENTIFICATION</scope>
    <source>
        <tissue evidence="3">Blood</tissue>
    </source>
</reference>
<name>A0ABM3PCF6_ACIJB</name>